<organism evidence="3 4">
    <name type="scientific">Saccharothrix syringae</name>
    <name type="common">Nocardiopsis syringae</name>
    <dbReference type="NCBI Taxonomy" id="103733"/>
    <lineage>
        <taxon>Bacteria</taxon>
        <taxon>Bacillati</taxon>
        <taxon>Actinomycetota</taxon>
        <taxon>Actinomycetes</taxon>
        <taxon>Pseudonocardiales</taxon>
        <taxon>Pseudonocardiaceae</taxon>
        <taxon>Saccharothrix</taxon>
    </lineage>
</organism>
<evidence type="ECO:0008006" key="5">
    <source>
        <dbReference type="Google" id="ProtNLM"/>
    </source>
</evidence>
<reference evidence="4" key="1">
    <citation type="journal article" date="2021" name="Curr. Microbiol.">
        <title>Complete genome of nocamycin-producing strain Saccharothrix syringae NRRL B-16468 reveals the biosynthetic potential for secondary metabolites.</title>
        <authorList>
            <person name="Mo X."/>
            <person name="Yang S."/>
        </authorList>
    </citation>
    <scope>NUCLEOTIDE SEQUENCE [LARGE SCALE GENOMIC DNA]</scope>
    <source>
        <strain evidence="4">ATCC 51364 / DSM 43886 / JCM 6844 / KCTC 9398 / NBRC 14523 / NRRL B-16468 / INA 2240</strain>
    </source>
</reference>
<keyword evidence="2" id="KW-1133">Transmembrane helix</keyword>
<accession>A0A5Q0HBS3</accession>
<sequence>MGRGRWLLAASLVVAVLVTVATTAVLLLVDPRQPKAEAVRTGGLAGGAVVALYALWLNDRRRRVEEARHELESEKTADERFAKAVELLGNEAEQVRVGAMYVLANLAGTHRRYKQTVLNVLCAYLRRPFEHAALDAKPEDPDQAYFGVVVEEGVDSPEEATRKVTPEVTPEQDREMTVRMTAQRLITDLLPWGEDPDETRYQVDLTAAKLVHFRLEGRRFGRFVARRARFYGITNFRGVELAQPALFSGGTFHGRADFREGRFLGGISFQDVAFARELDLSDATAGTFLHFTAEPPDRLVGELEVLGGTAFRNDPTGWPLTGEGKPGDHARRG</sequence>
<evidence type="ECO:0000256" key="2">
    <source>
        <dbReference type="SAM" id="Phobius"/>
    </source>
</evidence>
<feature type="region of interest" description="Disordered" evidence="1">
    <location>
        <begin position="314"/>
        <end position="333"/>
    </location>
</feature>
<dbReference type="KEGG" id="ssyi:EKG83_45395"/>
<keyword evidence="4" id="KW-1185">Reference proteome</keyword>
<name>A0A5Q0HBS3_SACSY</name>
<proteinExistence type="predicted"/>
<dbReference type="EMBL" id="CP034550">
    <property type="protein sequence ID" value="QFZ23718.1"/>
    <property type="molecule type" value="Genomic_DNA"/>
</dbReference>
<dbReference type="Pfam" id="PF13576">
    <property type="entry name" value="Pentapeptide_3"/>
    <property type="match status" value="1"/>
</dbReference>
<evidence type="ECO:0000256" key="1">
    <source>
        <dbReference type="SAM" id="MobiDB-lite"/>
    </source>
</evidence>
<gene>
    <name evidence="3" type="ORF">EKG83_45395</name>
</gene>
<keyword evidence="2" id="KW-0812">Transmembrane</keyword>
<dbReference type="Proteomes" id="UP000325787">
    <property type="component" value="Chromosome"/>
</dbReference>
<dbReference type="RefSeq" id="WP_051764611.1">
    <property type="nucleotide sequence ID" value="NZ_CP034550.1"/>
</dbReference>
<feature type="transmembrane region" description="Helical" evidence="2">
    <location>
        <begin position="39"/>
        <end position="58"/>
    </location>
</feature>
<keyword evidence="2" id="KW-0472">Membrane</keyword>
<dbReference type="OrthoDB" id="3827724at2"/>
<evidence type="ECO:0000313" key="3">
    <source>
        <dbReference type="EMBL" id="QFZ23718.1"/>
    </source>
</evidence>
<protein>
    <recommendedName>
        <fullName evidence="5">Pentapeptide repeat-containing protein</fullName>
    </recommendedName>
</protein>
<dbReference type="InterPro" id="IPR001646">
    <property type="entry name" value="5peptide_repeat"/>
</dbReference>
<evidence type="ECO:0000313" key="4">
    <source>
        <dbReference type="Proteomes" id="UP000325787"/>
    </source>
</evidence>
<dbReference type="AlphaFoldDB" id="A0A5Q0HBS3"/>